<keyword evidence="2" id="KW-0472">Membrane</keyword>
<dbReference type="Proteomes" id="UP000253472">
    <property type="component" value="Unassembled WGS sequence"/>
</dbReference>
<comment type="caution">
    <text evidence="3">The sequence shown here is derived from an EMBL/GenBank/DDBJ whole genome shotgun (WGS) entry which is preliminary data.</text>
</comment>
<protein>
    <submittedName>
        <fullName evidence="3">Uncharacterized protein</fullName>
    </submittedName>
</protein>
<feature type="transmembrane region" description="Helical" evidence="2">
    <location>
        <begin position="216"/>
        <end position="235"/>
    </location>
</feature>
<evidence type="ECO:0000313" key="3">
    <source>
        <dbReference type="EMBL" id="RCK67791.1"/>
    </source>
</evidence>
<name>A0A367YS24_9ASCO</name>
<reference evidence="3 4" key="1">
    <citation type="submission" date="2018-06" db="EMBL/GenBank/DDBJ databases">
        <title>Whole genome sequencing of Candida tropicalis (genome annotated by CSBL at Korea University).</title>
        <authorList>
            <person name="Ahn J."/>
        </authorList>
    </citation>
    <scope>NUCLEOTIDE SEQUENCE [LARGE SCALE GENOMIC DNA]</scope>
    <source>
        <strain evidence="3 4">ATCC 20962</strain>
    </source>
</reference>
<evidence type="ECO:0000313" key="4">
    <source>
        <dbReference type="Proteomes" id="UP000253472"/>
    </source>
</evidence>
<evidence type="ECO:0000256" key="2">
    <source>
        <dbReference type="SAM" id="Phobius"/>
    </source>
</evidence>
<keyword evidence="4" id="KW-1185">Reference proteome</keyword>
<evidence type="ECO:0000256" key="1">
    <source>
        <dbReference type="SAM" id="MobiDB-lite"/>
    </source>
</evidence>
<feature type="region of interest" description="Disordered" evidence="1">
    <location>
        <begin position="46"/>
        <end position="78"/>
    </location>
</feature>
<dbReference type="EMBL" id="QLNQ01000001">
    <property type="protein sequence ID" value="RCK67791.1"/>
    <property type="molecule type" value="Genomic_DNA"/>
</dbReference>
<sequence>MSYSYSSSYHQLVEATTNTSTANRKKFSPHPLIYDLLSHPDLNIITPTPARPTNSTLMRTTGTTATNSTTPTPTPPPIPLDFTRMLTPDQFGMSTWQNIDVRVPPDSILSSEGEDLDLEDIDPSHVMVFESEEEGEEEGEDGEENTFIMPRMSVSSQGKNNSLTTTASHNNMAVNSSTLQASCTAKTELIVIVRSTQEEDLGSFNDPLGLLDGWNVIYSFLVGIGLGLGFGFGFFY</sequence>
<keyword evidence="2" id="KW-0812">Transmembrane</keyword>
<accession>A0A367YS24</accession>
<proteinExistence type="predicted"/>
<dbReference type="OrthoDB" id="4027685at2759"/>
<feature type="compositionally biased region" description="Low complexity" evidence="1">
    <location>
        <begin position="60"/>
        <end position="71"/>
    </location>
</feature>
<keyword evidence="2" id="KW-1133">Transmembrane helix</keyword>
<organism evidence="3 4">
    <name type="scientific">Candida viswanathii</name>
    <dbReference type="NCBI Taxonomy" id="5486"/>
    <lineage>
        <taxon>Eukaryota</taxon>
        <taxon>Fungi</taxon>
        <taxon>Dikarya</taxon>
        <taxon>Ascomycota</taxon>
        <taxon>Saccharomycotina</taxon>
        <taxon>Pichiomycetes</taxon>
        <taxon>Debaryomycetaceae</taxon>
        <taxon>Candida/Lodderomyces clade</taxon>
        <taxon>Candida</taxon>
    </lineage>
</organism>
<dbReference type="AlphaFoldDB" id="A0A367YS24"/>
<gene>
    <name evidence="3" type="ORF">Cantr_02466</name>
</gene>